<name>A0A834BI38_9CHIR</name>
<feature type="region of interest" description="Disordered" evidence="1">
    <location>
        <begin position="105"/>
        <end position="127"/>
    </location>
</feature>
<sequence length="127" mass="13239">MDSSDLQCAGRRSNAGLVGSGPGTVCPSELLTHSRTRCQLTPVQAVPPSVPSFVPSPPLLFYLRLSSFLSTYQALVRHPGWRIWIYTRPLPCRGWGLPGGTAGSVDSGTEHLHSLGEGVPGSGGGGG</sequence>
<protein>
    <submittedName>
        <fullName evidence="2">Uncharacterized protein</fullName>
    </submittedName>
</protein>
<gene>
    <name evidence="2" type="ORF">HJG60_008087</name>
</gene>
<dbReference type="EMBL" id="JABVXQ010000001">
    <property type="protein sequence ID" value="KAF6131220.1"/>
    <property type="molecule type" value="Genomic_DNA"/>
</dbReference>
<evidence type="ECO:0000256" key="1">
    <source>
        <dbReference type="SAM" id="MobiDB-lite"/>
    </source>
</evidence>
<proteinExistence type="predicted"/>
<dbReference type="AlphaFoldDB" id="A0A834BI38"/>
<comment type="caution">
    <text evidence="2">The sequence shown here is derived from an EMBL/GenBank/DDBJ whole genome shotgun (WGS) entry which is preliminary data.</text>
</comment>
<dbReference type="Proteomes" id="UP000664940">
    <property type="component" value="Unassembled WGS sequence"/>
</dbReference>
<accession>A0A834BI38</accession>
<organism evidence="2 3">
    <name type="scientific">Phyllostomus discolor</name>
    <name type="common">pale spear-nosed bat</name>
    <dbReference type="NCBI Taxonomy" id="89673"/>
    <lineage>
        <taxon>Eukaryota</taxon>
        <taxon>Metazoa</taxon>
        <taxon>Chordata</taxon>
        <taxon>Craniata</taxon>
        <taxon>Vertebrata</taxon>
        <taxon>Euteleostomi</taxon>
        <taxon>Mammalia</taxon>
        <taxon>Eutheria</taxon>
        <taxon>Laurasiatheria</taxon>
        <taxon>Chiroptera</taxon>
        <taxon>Yangochiroptera</taxon>
        <taxon>Phyllostomidae</taxon>
        <taxon>Phyllostominae</taxon>
        <taxon>Phyllostomus</taxon>
    </lineage>
</organism>
<reference evidence="2 3" key="1">
    <citation type="journal article" date="2020" name="Nature">
        <title>Six reference-quality genomes reveal evolution of bat adaptations.</title>
        <authorList>
            <person name="Jebb D."/>
            <person name="Huang Z."/>
            <person name="Pippel M."/>
            <person name="Hughes G.M."/>
            <person name="Lavrichenko K."/>
            <person name="Devanna P."/>
            <person name="Winkler S."/>
            <person name="Jermiin L.S."/>
            <person name="Skirmuntt E.C."/>
            <person name="Katzourakis A."/>
            <person name="Burkitt-Gray L."/>
            <person name="Ray D.A."/>
            <person name="Sullivan K.A.M."/>
            <person name="Roscito J.G."/>
            <person name="Kirilenko B.M."/>
            <person name="Davalos L.M."/>
            <person name="Corthals A.P."/>
            <person name="Power M.L."/>
            <person name="Jones G."/>
            <person name="Ransome R.D."/>
            <person name="Dechmann D.K.N."/>
            <person name="Locatelli A.G."/>
            <person name="Puechmaille S.J."/>
            <person name="Fedrigo O."/>
            <person name="Jarvis E.D."/>
            <person name="Hiller M."/>
            <person name="Vernes S.C."/>
            <person name="Myers E.W."/>
            <person name="Teeling E.C."/>
        </authorList>
    </citation>
    <scope>NUCLEOTIDE SEQUENCE [LARGE SCALE GENOMIC DNA]</scope>
    <source>
        <strain evidence="2">Bat1K_MPI-CBG_1</strain>
    </source>
</reference>
<feature type="compositionally biased region" description="Gly residues" evidence="1">
    <location>
        <begin position="118"/>
        <end position="127"/>
    </location>
</feature>
<evidence type="ECO:0000313" key="2">
    <source>
        <dbReference type="EMBL" id="KAF6131220.1"/>
    </source>
</evidence>
<evidence type="ECO:0000313" key="3">
    <source>
        <dbReference type="Proteomes" id="UP000664940"/>
    </source>
</evidence>